<evidence type="ECO:0000313" key="1">
    <source>
        <dbReference type="EMBL" id="KAH7922468.1"/>
    </source>
</evidence>
<keyword evidence="2" id="KW-1185">Reference proteome</keyword>
<evidence type="ECO:0000313" key="2">
    <source>
        <dbReference type="Proteomes" id="UP000790709"/>
    </source>
</evidence>
<protein>
    <submittedName>
        <fullName evidence="1">Uncharacterized protein</fullName>
    </submittedName>
</protein>
<gene>
    <name evidence="1" type="ORF">BV22DRAFT_1197429</name>
</gene>
<name>A0ACB8BC89_9AGAM</name>
<sequence length="764" mass="83679">MDKAAKNQFIQSYIESQRAYAFSYASQGLHSTLGPADSPPDKDADKVLNEAFGFDTPVLKPRIVKSHSTVLKKGSRKKPPIAPVKPPDKARRLKQSAPKIDQENKSPARNSHSAEKPRALKKRPSPTPSDDEYTARLAERRERKRLKRAITGPQENDKCADLPLAVEEKAGPKPKEKKGKKPSTSASLALIHGFAATNVGKGRLTLQPPASVGVFNKGKASTKTRTATKSTPLGTNIFSEFSFLNRTPKRPPKKTPIVGSPLATSSPSSISISLPPRKKIRITNYKAPASDSEQHPDHDNHPDDNQGEESQEIKSPKSEIWDIELDSCPSSVGRPSGGKATEVPASIVLNVRDTGWLATNDATGHLSAILDDGSPPGNPYEGPDDHLDPLRQPDSPYAGHQHATGDPATCDGDHESSLHPWQSASQVGQHITRAHSPVPSAVVPVISKYFGRPQVITHQELHIPETDQDSTARLANGAAFVNAAPPEQAESFVQVNSEILAPQLPIDRPDVYPRRQTFQDLPFHLVRGSATNISFLHSGHEAVSEPPLPVTEGLFDPRRIEPDQYYHSPQSTAERNEYWGFAEEFVEGEAAYYTIGPEHHSSPHTFNRNFDLSPGEACFDDVESHQYVADCFEDFEDCEGEESYRTLGGHIEEPPGNDLDGDMFHEAIYDFEGEIWETCEDNITTQHHLAERSLPCSSLGSGPATMDNESPSSPQQFLQGRSLLRGVSGQAESCGYVRTLASNLLPAEADVAKNIRGHWRPQKL</sequence>
<proteinExistence type="predicted"/>
<dbReference type="EMBL" id="MU266484">
    <property type="protein sequence ID" value="KAH7922468.1"/>
    <property type="molecule type" value="Genomic_DNA"/>
</dbReference>
<accession>A0ACB8BC89</accession>
<organism evidence="1 2">
    <name type="scientific">Leucogyrophana mollusca</name>
    <dbReference type="NCBI Taxonomy" id="85980"/>
    <lineage>
        <taxon>Eukaryota</taxon>
        <taxon>Fungi</taxon>
        <taxon>Dikarya</taxon>
        <taxon>Basidiomycota</taxon>
        <taxon>Agaricomycotina</taxon>
        <taxon>Agaricomycetes</taxon>
        <taxon>Agaricomycetidae</taxon>
        <taxon>Boletales</taxon>
        <taxon>Boletales incertae sedis</taxon>
        <taxon>Leucogyrophana</taxon>
    </lineage>
</organism>
<reference evidence="1" key="1">
    <citation type="journal article" date="2021" name="New Phytol.">
        <title>Evolutionary innovations through gain and loss of genes in the ectomycorrhizal Boletales.</title>
        <authorList>
            <person name="Wu G."/>
            <person name="Miyauchi S."/>
            <person name="Morin E."/>
            <person name="Kuo A."/>
            <person name="Drula E."/>
            <person name="Varga T."/>
            <person name="Kohler A."/>
            <person name="Feng B."/>
            <person name="Cao Y."/>
            <person name="Lipzen A."/>
            <person name="Daum C."/>
            <person name="Hundley H."/>
            <person name="Pangilinan J."/>
            <person name="Johnson J."/>
            <person name="Barry K."/>
            <person name="LaButti K."/>
            <person name="Ng V."/>
            <person name="Ahrendt S."/>
            <person name="Min B."/>
            <person name="Choi I.G."/>
            <person name="Park H."/>
            <person name="Plett J.M."/>
            <person name="Magnuson J."/>
            <person name="Spatafora J.W."/>
            <person name="Nagy L.G."/>
            <person name="Henrissat B."/>
            <person name="Grigoriev I.V."/>
            <person name="Yang Z.L."/>
            <person name="Xu J."/>
            <person name="Martin F.M."/>
        </authorList>
    </citation>
    <scope>NUCLEOTIDE SEQUENCE</scope>
    <source>
        <strain evidence="1">KUC20120723A-06</strain>
    </source>
</reference>
<dbReference type="Proteomes" id="UP000790709">
    <property type="component" value="Unassembled WGS sequence"/>
</dbReference>
<comment type="caution">
    <text evidence="1">The sequence shown here is derived from an EMBL/GenBank/DDBJ whole genome shotgun (WGS) entry which is preliminary data.</text>
</comment>